<dbReference type="RefSeq" id="WP_207118212.1">
    <property type="nucleotide sequence ID" value="NZ_JAFLEQ010000003.1"/>
</dbReference>
<dbReference type="PANTHER" id="PTHR34580">
    <property type="match status" value="1"/>
</dbReference>
<protein>
    <submittedName>
        <fullName evidence="4">WYL domain-containing protein</fullName>
    </submittedName>
</protein>
<proteinExistence type="predicted"/>
<dbReference type="Proteomes" id="UP000664332">
    <property type="component" value="Unassembled WGS sequence"/>
</dbReference>
<feature type="domain" description="WYL" evidence="1">
    <location>
        <begin position="152"/>
        <end position="217"/>
    </location>
</feature>
<keyword evidence="5" id="KW-1185">Reference proteome</keyword>
<dbReference type="InterPro" id="IPR051534">
    <property type="entry name" value="CBASS_pafABC_assoc_protein"/>
</dbReference>
<accession>A0A939DZ50</accession>
<dbReference type="InterPro" id="IPR043839">
    <property type="entry name" value="PafC_HTH"/>
</dbReference>
<dbReference type="Pfam" id="PF13280">
    <property type="entry name" value="WYL"/>
    <property type="match status" value="1"/>
</dbReference>
<name>A0A939DZ50_9CORY</name>
<dbReference type="Pfam" id="PF19187">
    <property type="entry name" value="HTH_PafC"/>
    <property type="match status" value="1"/>
</dbReference>
<organism evidence="4 5">
    <name type="scientific">Corynebacterium mendelii</name>
    <dbReference type="NCBI Taxonomy" id="2765362"/>
    <lineage>
        <taxon>Bacteria</taxon>
        <taxon>Bacillati</taxon>
        <taxon>Actinomycetota</taxon>
        <taxon>Actinomycetes</taxon>
        <taxon>Mycobacteriales</taxon>
        <taxon>Corynebacteriaceae</taxon>
        <taxon>Corynebacterium</taxon>
    </lineage>
</organism>
<evidence type="ECO:0000313" key="5">
    <source>
        <dbReference type="Proteomes" id="UP000664332"/>
    </source>
</evidence>
<dbReference type="PANTHER" id="PTHR34580:SF1">
    <property type="entry name" value="PROTEIN PAFC"/>
    <property type="match status" value="1"/>
</dbReference>
<dbReference type="EMBL" id="JAFLEQ010000003">
    <property type="protein sequence ID" value="MBN9643511.1"/>
    <property type="molecule type" value="Genomic_DNA"/>
</dbReference>
<evidence type="ECO:0000259" key="3">
    <source>
        <dbReference type="Pfam" id="PF25583"/>
    </source>
</evidence>
<dbReference type="Pfam" id="PF25583">
    <property type="entry name" value="WCX"/>
    <property type="match status" value="1"/>
</dbReference>
<evidence type="ECO:0000259" key="2">
    <source>
        <dbReference type="Pfam" id="PF19187"/>
    </source>
</evidence>
<feature type="domain" description="WCX" evidence="3">
    <location>
        <begin position="256"/>
        <end position="319"/>
    </location>
</feature>
<sequence>MKQTNHSIDTARRISLVRYLKQRPTPPSPWVAAEELGVDQQTLKEDLKVLGMVGLCENGCEPYLDDSVLIDEDEDNYQLQLTRGMKLGRSLRLSLAEAGALVLELEQLRSIPGVAEPEAIESALNKLLAICGKRLDVVIRGGDPDKDPDAGILTAIAAARQHRTAVSFDYLKESDTTPQQRTIDPYVVFFHHGHRYVAGFDRDRQEPRNFRLDRVSNPVATDSDRDPRADKFAFDDADPFNFDEAHVAKASVAGHLRWLADYEPIQISRRARRDGLFNAVIRWHTHDWITSFVLSQGGGITVDVPDDVRRAVAERAQRARAAYPS</sequence>
<reference evidence="4" key="1">
    <citation type="submission" date="2021-03" db="EMBL/GenBank/DDBJ databases">
        <authorList>
            <person name="Sun Q."/>
        </authorList>
    </citation>
    <scope>NUCLEOTIDE SEQUENCE</scope>
    <source>
        <strain evidence="4">CCM 8862</strain>
    </source>
</reference>
<evidence type="ECO:0000313" key="4">
    <source>
        <dbReference type="EMBL" id="MBN9643511.1"/>
    </source>
</evidence>
<dbReference type="InterPro" id="IPR026881">
    <property type="entry name" value="WYL_dom"/>
</dbReference>
<comment type="caution">
    <text evidence="4">The sequence shown here is derived from an EMBL/GenBank/DDBJ whole genome shotgun (WGS) entry which is preliminary data.</text>
</comment>
<dbReference type="InterPro" id="IPR028349">
    <property type="entry name" value="PafC-like"/>
</dbReference>
<feature type="domain" description="PafC HTH" evidence="2">
    <location>
        <begin position="11"/>
        <end position="128"/>
    </location>
</feature>
<evidence type="ECO:0000259" key="1">
    <source>
        <dbReference type="Pfam" id="PF13280"/>
    </source>
</evidence>
<dbReference type="AlphaFoldDB" id="A0A939DZ50"/>
<gene>
    <name evidence="4" type="ORF">JZY06_02545</name>
</gene>
<dbReference type="PROSITE" id="PS52050">
    <property type="entry name" value="WYL"/>
    <property type="match status" value="1"/>
</dbReference>
<dbReference type="InterPro" id="IPR057727">
    <property type="entry name" value="WCX_dom"/>
</dbReference>
<dbReference type="PIRSF" id="PIRSF016838">
    <property type="entry name" value="PafC"/>
    <property type="match status" value="1"/>
</dbReference>